<name>A0ABS8VTA6_9PROT</name>
<feature type="region of interest" description="Disordered" evidence="1">
    <location>
        <begin position="246"/>
        <end position="290"/>
    </location>
</feature>
<evidence type="ECO:0000313" key="3">
    <source>
        <dbReference type="EMBL" id="MCE0743384.1"/>
    </source>
</evidence>
<sequence>MPTGSALGTDAGMKASIPLCVAATLMTAAATLSVTAAAHAATSDQPAHHHKGEATAAHKAGKKATHTGAHSDKAQKTHHEAEVKTHGSAATAHHKKHEAATREEVSHKSKATHKAHPAKHAAHGAPSETVRPVPVPVPADGNPAQPASPDEAPNGSNANGQDPTKGSNTGLPLPRFAALRADDVNMRAGPGQRYPIQWVYHRRGLPVQIEREFDVWRLVEDADGVKGWVHQATLIGSRDFVIPSLPGTTVPSPEADAKPAPDASAAAKVDGQKGEAPKTEAPKAEAPAANRHTEAKIISRVSTSADVAKLPGAVILHSSADDESAAVAVLTPGTVGTIKTCASGSSWCKVSVQRYEGWVHRAQMWGIGPDEAYPPS</sequence>
<keyword evidence="4" id="KW-1185">Reference proteome</keyword>
<organism evidence="3 4">
    <name type="scientific">Acetobacter sicerae</name>
    <dbReference type="NCBI Taxonomy" id="85325"/>
    <lineage>
        <taxon>Bacteria</taxon>
        <taxon>Pseudomonadati</taxon>
        <taxon>Pseudomonadota</taxon>
        <taxon>Alphaproteobacteria</taxon>
        <taxon>Acetobacterales</taxon>
        <taxon>Acetobacteraceae</taxon>
        <taxon>Acetobacter</taxon>
    </lineage>
</organism>
<dbReference type="Pfam" id="PF06347">
    <property type="entry name" value="SH3_4"/>
    <property type="match status" value="2"/>
</dbReference>
<gene>
    <name evidence="3" type="ORF">LWC05_05695</name>
</gene>
<evidence type="ECO:0000256" key="1">
    <source>
        <dbReference type="SAM" id="MobiDB-lite"/>
    </source>
</evidence>
<dbReference type="Gene3D" id="2.30.30.40">
    <property type="entry name" value="SH3 Domains"/>
    <property type="match status" value="2"/>
</dbReference>
<evidence type="ECO:0000256" key="2">
    <source>
        <dbReference type="SAM" id="SignalP"/>
    </source>
</evidence>
<feature type="signal peptide" evidence="2">
    <location>
        <begin position="1"/>
        <end position="40"/>
    </location>
</feature>
<dbReference type="InterPro" id="IPR010466">
    <property type="entry name" value="DUF1058"/>
</dbReference>
<accession>A0ABS8VTA6</accession>
<feature type="compositionally biased region" description="Basic and acidic residues" evidence="1">
    <location>
        <begin position="98"/>
        <end position="107"/>
    </location>
</feature>
<feature type="compositionally biased region" description="Low complexity" evidence="1">
    <location>
        <begin position="251"/>
        <end position="268"/>
    </location>
</feature>
<feature type="compositionally biased region" description="Basic and acidic residues" evidence="1">
    <location>
        <begin position="69"/>
        <end position="85"/>
    </location>
</feature>
<protein>
    <submittedName>
        <fullName evidence="3">RNA-binding protein</fullName>
    </submittedName>
</protein>
<proteinExistence type="predicted"/>
<dbReference type="EMBL" id="JAJSOJ010000016">
    <property type="protein sequence ID" value="MCE0743384.1"/>
    <property type="molecule type" value="Genomic_DNA"/>
</dbReference>
<comment type="caution">
    <text evidence="3">The sequence shown here is derived from an EMBL/GenBank/DDBJ whole genome shotgun (WGS) entry which is preliminary data.</text>
</comment>
<feature type="region of interest" description="Disordered" evidence="1">
    <location>
        <begin position="41"/>
        <end position="173"/>
    </location>
</feature>
<feature type="compositionally biased region" description="Basic residues" evidence="1">
    <location>
        <begin position="108"/>
        <end position="122"/>
    </location>
</feature>
<dbReference type="RefSeq" id="WP_232876954.1">
    <property type="nucleotide sequence ID" value="NZ_JAJSOJ010000016.1"/>
</dbReference>
<reference evidence="3 4" key="1">
    <citation type="submission" date="2021-12" db="EMBL/GenBank/DDBJ databases">
        <title>Genome sequence of Acetobacter sicerae DmPark20a_162.</title>
        <authorList>
            <person name="Chaston J.M."/>
        </authorList>
    </citation>
    <scope>NUCLEOTIDE SEQUENCE [LARGE SCALE GENOMIC DNA]</scope>
    <source>
        <strain evidence="3 4">DmPark20a_162</strain>
    </source>
</reference>
<feature type="compositionally biased region" description="Basic and acidic residues" evidence="1">
    <location>
        <begin position="270"/>
        <end position="283"/>
    </location>
</feature>
<dbReference type="Proteomes" id="UP001521074">
    <property type="component" value="Unassembled WGS sequence"/>
</dbReference>
<evidence type="ECO:0000313" key="4">
    <source>
        <dbReference type="Proteomes" id="UP001521074"/>
    </source>
</evidence>
<feature type="chain" id="PRO_5045207512" evidence="2">
    <location>
        <begin position="41"/>
        <end position="376"/>
    </location>
</feature>
<keyword evidence="2" id="KW-0732">Signal</keyword>
<feature type="compositionally biased region" description="Polar residues" evidence="1">
    <location>
        <begin position="154"/>
        <end position="170"/>
    </location>
</feature>